<sequence length="54" mass="6336">MKEFFNKNKLAIVLFFGIIVLAVMSRYKVIKSNYDNALLLDRWTGELEIVEVNK</sequence>
<organism evidence="1 2">
    <name type="scientific">Flavobacterium limnosediminis JC2902</name>
    <dbReference type="NCBI Taxonomy" id="1341181"/>
    <lineage>
        <taxon>Bacteria</taxon>
        <taxon>Pseudomonadati</taxon>
        <taxon>Bacteroidota</taxon>
        <taxon>Flavobacteriia</taxon>
        <taxon>Flavobacteriales</taxon>
        <taxon>Flavobacteriaceae</taxon>
        <taxon>Flavobacterium</taxon>
    </lineage>
</organism>
<comment type="caution">
    <text evidence="1">The sequence shown here is derived from an EMBL/GenBank/DDBJ whole genome shotgun (WGS) entry which is preliminary data.</text>
</comment>
<reference evidence="1 2" key="1">
    <citation type="submission" date="2013-08" db="EMBL/GenBank/DDBJ databases">
        <title>Flavobacterium limnosediminis JC2902 genome sequencing.</title>
        <authorList>
            <person name="Lee K."/>
            <person name="Yi H."/>
            <person name="Park S."/>
            <person name="Chun J."/>
        </authorList>
    </citation>
    <scope>NUCLEOTIDE SEQUENCE [LARGE SCALE GENOMIC DNA]</scope>
    <source>
        <strain evidence="1 2">JC2902</strain>
    </source>
</reference>
<dbReference type="AlphaFoldDB" id="V6SS70"/>
<dbReference type="RefSeq" id="WP_023578553.1">
    <property type="nucleotide sequence ID" value="NZ_AVGG01000002.1"/>
</dbReference>
<evidence type="ECO:0000313" key="2">
    <source>
        <dbReference type="Proteomes" id="UP000018004"/>
    </source>
</evidence>
<dbReference type="EMBL" id="AVGG01000002">
    <property type="protein sequence ID" value="ESU29486.1"/>
    <property type="molecule type" value="Genomic_DNA"/>
</dbReference>
<proteinExistence type="predicted"/>
<dbReference type="STRING" id="1341181.FLJC2902T_08920"/>
<protein>
    <submittedName>
        <fullName evidence="1">Uncharacterized protein</fullName>
    </submittedName>
</protein>
<name>V6SS70_9FLAO</name>
<dbReference type="Proteomes" id="UP000018004">
    <property type="component" value="Unassembled WGS sequence"/>
</dbReference>
<gene>
    <name evidence="1" type="ORF">FLJC2902T_08920</name>
</gene>
<evidence type="ECO:0000313" key="1">
    <source>
        <dbReference type="EMBL" id="ESU29486.1"/>
    </source>
</evidence>
<keyword evidence="2" id="KW-1185">Reference proteome</keyword>
<accession>V6SS70</accession>